<dbReference type="Proteomes" id="UP000238634">
    <property type="component" value="Unassembled WGS sequence"/>
</dbReference>
<protein>
    <submittedName>
        <fullName evidence="1">Uncharacterized protein</fullName>
    </submittedName>
</protein>
<dbReference type="EMBL" id="PVWG01000069">
    <property type="protein sequence ID" value="PSB15106.1"/>
    <property type="molecule type" value="Genomic_DNA"/>
</dbReference>
<gene>
    <name evidence="1" type="ORF">C7B65_25235</name>
</gene>
<dbReference type="OrthoDB" id="514810at2"/>
<sequence>MTDLPASPTEFLTPDECAEVDKALLTSRDRFSVRVAIYALRSLKQVAQQSNQAIADLDPQQIADWVANDPGLQQGMDSNFKPFFTQLTISAIKPLERSAADARVAIEDLTVPQVVAWFEKEAKLRLENGV</sequence>
<dbReference type="STRING" id="1920490.GCA_001895925_03200"/>
<organism evidence="1 2">
    <name type="scientific">Phormidesmis priestleyi ULC007</name>
    <dbReference type="NCBI Taxonomy" id="1920490"/>
    <lineage>
        <taxon>Bacteria</taxon>
        <taxon>Bacillati</taxon>
        <taxon>Cyanobacteriota</taxon>
        <taxon>Cyanophyceae</taxon>
        <taxon>Leptolyngbyales</taxon>
        <taxon>Leptolyngbyaceae</taxon>
        <taxon>Phormidesmis</taxon>
    </lineage>
</organism>
<evidence type="ECO:0000313" key="1">
    <source>
        <dbReference type="EMBL" id="PSB15106.1"/>
    </source>
</evidence>
<name>A0A2T1D3T8_9CYAN</name>
<reference evidence="1 2" key="1">
    <citation type="submission" date="2018-02" db="EMBL/GenBank/DDBJ databases">
        <authorList>
            <person name="Cohen D.B."/>
            <person name="Kent A.D."/>
        </authorList>
    </citation>
    <scope>NUCLEOTIDE SEQUENCE [LARGE SCALE GENOMIC DNA]</scope>
    <source>
        <strain evidence="1 2">ULC007</strain>
    </source>
</reference>
<keyword evidence="2" id="KW-1185">Reference proteome</keyword>
<reference evidence="1 2" key="2">
    <citation type="submission" date="2018-03" db="EMBL/GenBank/DDBJ databases">
        <title>The ancient ancestry and fast evolution of plastids.</title>
        <authorList>
            <person name="Moore K.R."/>
            <person name="Magnabosco C."/>
            <person name="Momper L."/>
            <person name="Gold D.A."/>
            <person name="Bosak T."/>
            <person name="Fournier G.P."/>
        </authorList>
    </citation>
    <scope>NUCLEOTIDE SEQUENCE [LARGE SCALE GENOMIC DNA]</scope>
    <source>
        <strain evidence="1 2">ULC007</strain>
    </source>
</reference>
<proteinExistence type="predicted"/>
<accession>A0A2T1D3T8</accession>
<dbReference type="RefSeq" id="WP_073075120.1">
    <property type="nucleotide sequence ID" value="NZ_MPPI01000061.1"/>
</dbReference>
<evidence type="ECO:0000313" key="2">
    <source>
        <dbReference type="Proteomes" id="UP000238634"/>
    </source>
</evidence>
<comment type="caution">
    <text evidence="1">The sequence shown here is derived from an EMBL/GenBank/DDBJ whole genome shotgun (WGS) entry which is preliminary data.</text>
</comment>
<dbReference type="AlphaFoldDB" id="A0A2T1D3T8"/>